<dbReference type="Pfam" id="PF19781">
    <property type="entry name" value="DUF6266"/>
    <property type="match status" value="1"/>
</dbReference>
<dbReference type="Proteomes" id="UP000812961">
    <property type="component" value="Unassembled WGS sequence"/>
</dbReference>
<evidence type="ECO:0000313" key="2">
    <source>
        <dbReference type="Proteomes" id="UP000812961"/>
    </source>
</evidence>
<keyword evidence="2" id="KW-1185">Reference proteome</keyword>
<comment type="caution">
    <text evidence="1">The sequence shown here is derived from an EMBL/GenBank/DDBJ whole genome shotgun (WGS) entry which is preliminary data.</text>
</comment>
<sequence>MARFKNGPWGGLFGAIGPVEAYMLNGQLILRSKRSKSAKLPSEKQLACRLKLKMISEVLGTMTDFLRIGFAPASSGADINAYNAAVASNIQHAISGTYQDYQVSYANLQVARGSISNTEVSATVNREGSQLIYSWTDEHSHPRSTDHAMLLAYCPEIRQAAFNLCGNKRKVGHSILTLPEYWAGQQLHCYLAFREASGSNSSNSMYV</sequence>
<gene>
    <name evidence="1" type="ORF">K1Y79_23170</name>
</gene>
<dbReference type="InterPro" id="IPR046233">
    <property type="entry name" value="DUF6266"/>
</dbReference>
<protein>
    <submittedName>
        <fullName evidence="1">Uncharacterized protein</fullName>
    </submittedName>
</protein>
<dbReference type="EMBL" id="JAICCF010000004">
    <property type="protein sequence ID" value="MBW8687258.1"/>
    <property type="molecule type" value="Genomic_DNA"/>
</dbReference>
<accession>A0ABS7GHU9</accession>
<dbReference type="RefSeq" id="WP_220252579.1">
    <property type="nucleotide sequence ID" value="NZ_JAICCF010000004.1"/>
</dbReference>
<organism evidence="1 2">
    <name type="scientific">Chitinophaga rhizophila</name>
    <dbReference type="NCBI Taxonomy" id="2866212"/>
    <lineage>
        <taxon>Bacteria</taxon>
        <taxon>Pseudomonadati</taxon>
        <taxon>Bacteroidota</taxon>
        <taxon>Chitinophagia</taxon>
        <taxon>Chitinophagales</taxon>
        <taxon>Chitinophagaceae</taxon>
        <taxon>Chitinophaga</taxon>
    </lineage>
</organism>
<reference evidence="1 2" key="1">
    <citation type="submission" date="2021-08" db="EMBL/GenBank/DDBJ databases">
        <title>The genome sequence of Chitinophaga sp. B61.</title>
        <authorList>
            <person name="Zhang X."/>
        </authorList>
    </citation>
    <scope>NUCLEOTIDE SEQUENCE [LARGE SCALE GENOMIC DNA]</scope>
    <source>
        <strain evidence="1 2">B61</strain>
    </source>
</reference>
<name>A0ABS7GHU9_9BACT</name>
<proteinExistence type="predicted"/>
<evidence type="ECO:0000313" key="1">
    <source>
        <dbReference type="EMBL" id="MBW8687258.1"/>
    </source>
</evidence>